<dbReference type="PANTHER" id="PTHR11614">
    <property type="entry name" value="PHOSPHOLIPASE-RELATED"/>
    <property type="match status" value="1"/>
</dbReference>
<sequence>MLLSADKVSGEASFLSDAQIDALDFSGLAPAHALEEDEPITRAEGFWNSFDDVHLFWQSWAPEGGPTRGVIALMHGFGEHSARYEHVAGALCRAGYAVMAIDARGHGRSGGKRAHVKSFSDYVRDYELLIMHARAQWPAQKLFSFGHSNGGLIVLSYALTQPKDVSGFVVSSPACKLAVKVNPIKAAAGRLMSDIWPSLTLPNGIDAEWVSHLKEVTDGYKADPLGLSVVSARWFTEVLSAQEELMKRANTLTQPFLFLLAGTDRLVDVKAAEEVFHKMGSDERELEIYPKLYHEILNEEPWADILRRMIRWTEKYREKAADAPGDAAGEKG</sequence>
<dbReference type="InterPro" id="IPR051044">
    <property type="entry name" value="MAG_DAG_Lipase"/>
</dbReference>
<dbReference type="EMBL" id="CP030032">
    <property type="protein sequence ID" value="AWV87902.1"/>
    <property type="molecule type" value="Genomic_DNA"/>
</dbReference>
<dbReference type="FunFam" id="3.40.50.1820:FF:000117">
    <property type="entry name" value="Monoglyceride lipase, putative"/>
    <property type="match status" value="1"/>
</dbReference>
<evidence type="ECO:0000256" key="3">
    <source>
        <dbReference type="ARBA" id="ARBA00013254"/>
    </source>
</evidence>
<protein>
    <recommendedName>
        <fullName evidence="4">Monoacylglycerol lipase</fullName>
        <ecNumber evidence="3">3.1.1.23</ecNumber>
    </recommendedName>
</protein>
<dbReference type="Pfam" id="PF12146">
    <property type="entry name" value="Hydrolase_4"/>
    <property type="match status" value="1"/>
</dbReference>
<accession>A0A2Z4FG51</accession>
<evidence type="ECO:0000256" key="1">
    <source>
        <dbReference type="ARBA" id="ARBA00001613"/>
    </source>
</evidence>
<dbReference type="KEGG" id="bsed:DN745_00590"/>
<evidence type="ECO:0000313" key="7">
    <source>
        <dbReference type="Proteomes" id="UP000249799"/>
    </source>
</evidence>
<evidence type="ECO:0000256" key="2">
    <source>
        <dbReference type="ARBA" id="ARBA00008645"/>
    </source>
</evidence>
<dbReference type="InterPro" id="IPR029058">
    <property type="entry name" value="AB_hydrolase_fold"/>
</dbReference>
<dbReference type="InterPro" id="IPR022742">
    <property type="entry name" value="Hydrolase_4"/>
</dbReference>
<feature type="domain" description="Serine aminopeptidase S33" evidence="5">
    <location>
        <begin position="66"/>
        <end position="300"/>
    </location>
</feature>
<name>A0A2Z4FG51_9DELT</name>
<dbReference type="EC" id="3.1.1.23" evidence="3"/>
<comment type="catalytic activity">
    <reaction evidence="1">
        <text>Hydrolyzes glycerol monoesters of long-chain fatty acids.</text>
        <dbReference type="EC" id="3.1.1.23"/>
    </reaction>
</comment>
<proteinExistence type="inferred from homology"/>
<evidence type="ECO:0000259" key="5">
    <source>
        <dbReference type="Pfam" id="PF12146"/>
    </source>
</evidence>
<gene>
    <name evidence="6" type="ORF">DN745_00590</name>
</gene>
<organism evidence="6 7">
    <name type="scientific">Bradymonas sediminis</name>
    <dbReference type="NCBI Taxonomy" id="1548548"/>
    <lineage>
        <taxon>Bacteria</taxon>
        <taxon>Deltaproteobacteria</taxon>
        <taxon>Bradymonadales</taxon>
        <taxon>Bradymonadaceae</taxon>
        <taxon>Bradymonas</taxon>
    </lineage>
</organism>
<dbReference type="Proteomes" id="UP000249799">
    <property type="component" value="Chromosome"/>
</dbReference>
<comment type="similarity">
    <text evidence="2">Belongs to the AB hydrolase superfamily.</text>
</comment>
<reference evidence="6 7" key="1">
    <citation type="submission" date="2018-06" db="EMBL/GenBank/DDBJ databases">
        <title>Lujinxingia sediminis gen. nov. sp. nov., a new facultative anaerobic member of the class Deltaproteobacteria, and proposal of Lujinxingaceae fam. nov.</title>
        <authorList>
            <person name="Guo L.-Y."/>
            <person name="Li C.-M."/>
            <person name="Wang S."/>
            <person name="Du Z.-J."/>
        </authorList>
    </citation>
    <scope>NUCLEOTIDE SEQUENCE [LARGE SCALE GENOMIC DNA]</scope>
    <source>
        <strain evidence="6 7">FA350</strain>
    </source>
</reference>
<dbReference type="GO" id="GO:0047372">
    <property type="term" value="F:monoacylglycerol lipase activity"/>
    <property type="evidence" value="ECO:0007669"/>
    <property type="project" value="UniProtKB-EC"/>
</dbReference>
<keyword evidence="7" id="KW-1185">Reference proteome</keyword>
<dbReference type="Gene3D" id="3.40.50.1820">
    <property type="entry name" value="alpha/beta hydrolase"/>
    <property type="match status" value="1"/>
</dbReference>
<evidence type="ECO:0000313" key="6">
    <source>
        <dbReference type="EMBL" id="AWV87902.1"/>
    </source>
</evidence>
<dbReference type="AlphaFoldDB" id="A0A2Z4FG51"/>
<dbReference type="SUPFAM" id="SSF53474">
    <property type="entry name" value="alpha/beta-Hydrolases"/>
    <property type="match status" value="1"/>
</dbReference>
<dbReference type="OrthoDB" id="9806902at2"/>
<evidence type="ECO:0000256" key="4">
    <source>
        <dbReference type="ARBA" id="ARBA00071261"/>
    </source>
</evidence>